<dbReference type="EMBL" id="CP076686">
    <property type="protein sequence ID" value="QWV13887.1"/>
    <property type="molecule type" value="Genomic_DNA"/>
</dbReference>
<dbReference type="InterPro" id="IPR013762">
    <property type="entry name" value="Integrase-like_cat_sf"/>
</dbReference>
<evidence type="ECO:0008006" key="4">
    <source>
        <dbReference type="Google" id="ProtNLM"/>
    </source>
</evidence>
<organism evidence="2 3">
    <name type="scientific">Marinobacter adhaerens</name>
    <dbReference type="NCBI Taxonomy" id="1033846"/>
    <lineage>
        <taxon>Bacteria</taxon>
        <taxon>Pseudomonadati</taxon>
        <taxon>Pseudomonadota</taxon>
        <taxon>Gammaproteobacteria</taxon>
        <taxon>Pseudomonadales</taxon>
        <taxon>Marinobacteraceae</taxon>
        <taxon>Marinobacter</taxon>
    </lineage>
</organism>
<dbReference type="Proteomes" id="UP000683442">
    <property type="component" value="Chromosome"/>
</dbReference>
<evidence type="ECO:0000313" key="3">
    <source>
        <dbReference type="Proteomes" id="UP000683442"/>
    </source>
</evidence>
<name>A0ABX8IJ59_9GAMM</name>
<dbReference type="RefSeq" id="WP_014575706.1">
    <property type="nucleotide sequence ID" value="NZ_CP076686.1"/>
</dbReference>
<keyword evidence="3" id="KW-1185">Reference proteome</keyword>
<dbReference type="InterPro" id="IPR011010">
    <property type="entry name" value="DNA_brk_join_enz"/>
</dbReference>
<dbReference type="SUPFAM" id="SSF56349">
    <property type="entry name" value="DNA breaking-rejoining enzymes"/>
    <property type="match status" value="1"/>
</dbReference>
<evidence type="ECO:0000256" key="1">
    <source>
        <dbReference type="ARBA" id="ARBA00023172"/>
    </source>
</evidence>
<dbReference type="GeneID" id="78558678"/>
<proteinExistence type="predicted"/>
<evidence type="ECO:0000313" key="2">
    <source>
        <dbReference type="EMBL" id="QWV13887.1"/>
    </source>
</evidence>
<reference evidence="2 3" key="1">
    <citation type="submission" date="2021-06" db="EMBL/GenBank/DDBJ databases">
        <title>Microbial metabolic specificity influences pelagic lipid remineralization.</title>
        <authorList>
            <person name="Behrendt L."/>
            <person name="Hunter J.E."/>
            <person name="Alcolombri U."/>
            <person name="Smriga S."/>
            <person name="Mincer T."/>
            <person name="Lowenstein D.P."/>
            <person name="Peaudecerf F.J."/>
            <person name="Fernandez V.I."/>
            <person name="Fredricks H."/>
            <person name="Almblad H."/>
            <person name="Harrison J.J."/>
            <person name="Stocker R."/>
            <person name="Van Mooy B.A.S."/>
        </authorList>
    </citation>
    <scope>NUCLEOTIDE SEQUENCE [LARGE SCALE GENOMIC DNA]</scope>
    <source>
        <strain evidence="2 3">HP15-B</strain>
    </source>
</reference>
<accession>A0ABX8IJ59</accession>
<sequence>MRTDQCIQEVSTYCQLSRTQTGLPSIAQLLLRLDKLTEGVPSVQLPSAIVNAAATVVEAISEEPGEDHTFERGLKTEYPVHAGLLQLSSRKNLDSASAVTISMILVATREWRDRLEIGATEKDASRKMFSLSEYDVWLALRKLPTAVLADISDSSFEALYRNIEGATAGECYGKGQRMDLRRVERFFARFLGIRERTANRASRDSVPKDEQHVTTLLESDPETDLEHPKVSIWEHHLCPKELRRTIAYSEGNSAAEIQNAGNYFREQTPISRTHGQTPEIAARRVRGQIAHIRRTAQMLPGRWGQLTDDEICQLLTTEAGYVFLAVPALRILSLMTGRPYDDVAKIRLVATEDNLPLTISPDDLYVVTNDRTWVTGVLAPEDRRKAHPEWEPVLQPHLDRLVLPITGYFWELLKVLVTRRSRGLSKRSVSLFDLGDDTVRILSGEISLSARNAPRRVTRTRIEQQLYSEILALDGDFVEASLITGRHPPGGTSAALFYHWCNREHLVAQYTKVLKRWERLVKREQTGIGQQQQLRLDGAVGSNLSLRMSAIQTLCSDFQSDVERWRTAWGDPELLTGFHNAFTNYTLFMVLFLTGYRVVTDVLDKRSDWDEEAGTLVIVDKTADDMGHVRMVPVCSTLRAQLRAYEQHSQLIRERLVCLGAEGSAGFLFYLSRSGDLERVTPRTIKARFAWGYGLHLNSNRHYLRGALRESGVSGNYVDALMGHWGIGREPTARYSGFDPLHYTKQVGAALEEIAEQIGFVVISGYGEK</sequence>
<gene>
    <name evidence="2" type="ORF">KQ249_04495</name>
</gene>
<protein>
    <recommendedName>
        <fullName evidence="4">Tyr recombinase domain-containing protein</fullName>
    </recommendedName>
</protein>
<keyword evidence="1" id="KW-0233">DNA recombination</keyword>
<dbReference type="Gene3D" id="1.10.443.10">
    <property type="entry name" value="Intergrase catalytic core"/>
    <property type="match status" value="1"/>
</dbReference>